<dbReference type="EMBL" id="VAWE01000001">
    <property type="protein sequence ID" value="TLQ47876.1"/>
    <property type="molecule type" value="Genomic_DNA"/>
</dbReference>
<name>A0A5R9ECZ3_9ACTN</name>
<evidence type="ECO:0000313" key="2">
    <source>
        <dbReference type="Proteomes" id="UP000305921"/>
    </source>
</evidence>
<gene>
    <name evidence="1" type="ORF">FEF34_37645</name>
</gene>
<reference evidence="1 2" key="1">
    <citation type="submission" date="2019-05" db="EMBL/GenBank/DDBJ databases">
        <title>Streptomyces marianii sp. nov., a novel marine actinomycete from southern coast of India.</title>
        <authorList>
            <person name="Iniyan A.M."/>
            <person name="Wink J."/>
            <person name="Ramprasad E."/>
            <person name="Ramana C.V."/>
            <person name="Bunk B."/>
            <person name="Sproer C."/>
            <person name="Joseph F.-J.R.S."/>
            <person name="Vincent S.G.P."/>
        </authorList>
    </citation>
    <scope>NUCLEOTIDE SEQUENCE [LARGE SCALE GENOMIC DNA]</scope>
    <source>
        <strain evidence="1 2">ICN19</strain>
    </source>
</reference>
<organism evidence="1 2">
    <name type="scientific">Streptomyces marianii</name>
    <dbReference type="NCBI Taxonomy" id="1817406"/>
    <lineage>
        <taxon>Bacteria</taxon>
        <taxon>Bacillati</taxon>
        <taxon>Actinomycetota</taxon>
        <taxon>Actinomycetes</taxon>
        <taxon>Kitasatosporales</taxon>
        <taxon>Streptomycetaceae</taxon>
        <taxon>Streptomyces</taxon>
    </lineage>
</organism>
<proteinExistence type="predicted"/>
<sequence>MPLLRWTTKSLRNLAGELTRQGHSARPGGPYRFPDREVKGCVGEVVVGLLIGLADAAPGQRRPHPVGELALVVELGDGRQPHRCSVVDMGPFAPLPGFVWGLRGQALVP</sequence>
<accession>A0A5R9ECZ3</accession>
<comment type="caution">
    <text evidence="1">The sequence shown here is derived from an EMBL/GenBank/DDBJ whole genome shotgun (WGS) entry which is preliminary data.</text>
</comment>
<evidence type="ECO:0000313" key="1">
    <source>
        <dbReference type="EMBL" id="TLQ47876.1"/>
    </source>
</evidence>
<dbReference type="AlphaFoldDB" id="A0A5R9ECZ3"/>
<keyword evidence="2" id="KW-1185">Reference proteome</keyword>
<protein>
    <submittedName>
        <fullName evidence="1">Uncharacterized protein</fullName>
    </submittedName>
</protein>
<dbReference type="Proteomes" id="UP000305921">
    <property type="component" value="Unassembled WGS sequence"/>
</dbReference>